<dbReference type="InterPro" id="IPR051610">
    <property type="entry name" value="GPI/OXD"/>
</dbReference>
<name>A0A8E1W7W2_9PSEU</name>
<dbReference type="RefSeq" id="WP_183126702.1">
    <property type="nucleotide sequence ID" value="NZ_JACJHR010000092.1"/>
</dbReference>
<dbReference type="AlphaFoldDB" id="A0A8E1W7W2"/>
<dbReference type="SUPFAM" id="SSF51182">
    <property type="entry name" value="RmlC-like cupins"/>
    <property type="match status" value="1"/>
</dbReference>
<gene>
    <name evidence="3" type="ORF">H5411_39205</name>
</gene>
<dbReference type="Pfam" id="PF07883">
    <property type="entry name" value="Cupin_2"/>
    <property type="match status" value="1"/>
</dbReference>
<organism evidence="3 4">
    <name type="scientific">Amycolatopsis echigonensis</name>
    <dbReference type="NCBI Taxonomy" id="2576905"/>
    <lineage>
        <taxon>Bacteria</taxon>
        <taxon>Bacillati</taxon>
        <taxon>Actinomycetota</taxon>
        <taxon>Actinomycetes</taxon>
        <taxon>Pseudonocardiales</taxon>
        <taxon>Pseudonocardiaceae</taxon>
        <taxon>Amycolatopsis</taxon>
    </lineage>
</organism>
<keyword evidence="1" id="KW-0479">Metal-binding</keyword>
<dbReference type="PANTHER" id="PTHR35848">
    <property type="entry name" value="OXALATE-BINDING PROTEIN"/>
    <property type="match status" value="1"/>
</dbReference>
<evidence type="ECO:0000256" key="1">
    <source>
        <dbReference type="ARBA" id="ARBA00022723"/>
    </source>
</evidence>
<reference evidence="3 4" key="1">
    <citation type="submission" date="2020-08" db="EMBL/GenBank/DDBJ databases">
        <title>Amycolatopsis echigonensis JCM 21831.</title>
        <authorList>
            <person name="Tedsree N."/>
            <person name="Kuncharoen N."/>
            <person name="Likhitwitayawuid K."/>
            <person name="Tanasupawat S."/>
        </authorList>
    </citation>
    <scope>NUCLEOTIDE SEQUENCE [LARGE SCALE GENOMIC DNA]</scope>
    <source>
        <strain evidence="3 4">JCM 21831</strain>
    </source>
</reference>
<dbReference type="InterPro" id="IPR011051">
    <property type="entry name" value="RmlC_Cupin_sf"/>
</dbReference>
<dbReference type="GO" id="GO:0046872">
    <property type="term" value="F:metal ion binding"/>
    <property type="evidence" value="ECO:0007669"/>
    <property type="project" value="UniProtKB-KW"/>
</dbReference>
<dbReference type="PANTHER" id="PTHR35848:SF6">
    <property type="entry name" value="CUPIN TYPE-2 DOMAIN-CONTAINING PROTEIN"/>
    <property type="match status" value="1"/>
</dbReference>
<proteinExistence type="predicted"/>
<accession>A0A8E1W7W2</accession>
<evidence type="ECO:0000313" key="4">
    <source>
        <dbReference type="Proteomes" id="UP000550260"/>
    </source>
</evidence>
<dbReference type="Proteomes" id="UP000550260">
    <property type="component" value="Unassembled WGS sequence"/>
</dbReference>
<dbReference type="InterPro" id="IPR014710">
    <property type="entry name" value="RmlC-like_jellyroll"/>
</dbReference>
<dbReference type="EMBL" id="JACJHR010000092">
    <property type="protein sequence ID" value="MBB2505144.1"/>
    <property type="molecule type" value="Genomic_DNA"/>
</dbReference>
<evidence type="ECO:0000259" key="2">
    <source>
        <dbReference type="Pfam" id="PF07883"/>
    </source>
</evidence>
<protein>
    <submittedName>
        <fullName evidence="3">Cupin domain-containing protein</fullName>
    </submittedName>
</protein>
<feature type="domain" description="Cupin type-2" evidence="2">
    <location>
        <begin position="42"/>
        <end position="106"/>
    </location>
</feature>
<dbReference type="InterPro" id="IPR013096">
    <property type="entry name" value="Cupin_2"/>
</dbReference>
<dbReference type="Gene3D" id="2.60.120.10">
    <property type="entry name" value="Jelly Rolls"/>
    <property type="match status" value="1"/>
</dbReference>
<comment type="caution">
    <text evidence="3">The sequence shown here is derived from an EMBL/GenBank/DDBJ whole genome shotgun (WGS) entry which is preliminary data.</text>
</comment>
<evidence type="ECO:0000313" key="3">
    <source>
        <dbReference type="EMBL" id="MBB2505144.1"/>
    </source>
</evidence>
<sequence length="132" mass="14385">MSHIRQWDEVSPVIVPGGAQARIYTSTDPAEESKLTVAEISVGRGEAVSAHLHKMTEEIYLVVRGTGRMRLDDDVREVGPGDCVVIKPGTVHETTNDHDEPLVFVATCAPRVHRSDFYAPDGTPAGREHTPS</sequence>